<dbReference type="GO" id="GO:0004930">
    <property type="term" value="F:G protein-coupled receptor activity"/>
    <property type="evidence" value="ECO:0007669"/>
    <property type="project" value="UniProtKB-KW"/>
</dbReference>
<dbReference type="PANTHER" id="PTHR10489">
    <property type="entry name" value="CELL ADHESION MOLECULE"/>
    <property type="match status" value="1"/>
</dbReference>
<feature type="transmembrane region" description="Helical" evidence="8">
    <location>
        <begin position="182"/>
        <end position="201"/>
    </location>
</feature>
<evidence type="ECO:0000313" key="11">
    <source>
        <dbReference type="Proteomes" id="UP001557470"/>
    </source>
</evidence>
<dbReference type="PANTHER" id="PTHR10489:SF937">
    <property type="entry name" value="RELAXIN-3 RECEPTOR 1"/>
    <property type="match status" value="1"/>
</dbReference>
<feature type="domain" description="G-protein coupled receptors family 1 profile" evidence="9">
    <location>
        <begin position="78"/>
        <end position="348"/>
    </location>
</feature>
<keyword evidence="2 8" id="KW-0812">Transmembrane</keyword>
<evidence type="ECO:0000256" key="6">
    <source>
        <dbReference type="ARBA" id="ARBA00023170"/>
    </source>
</evidence>
<evidence type="ECO:0000256" key="2">
    <source>
        <dbReference type="ARBA" id="ARBA00022692"/>
    </source>
</evidence>
<dbReference type="PRINTS" id="PR00237">
    <property type="entry name" value="GPCRRHODOPSN"/>
</dbReference>
<dbReference type="PROSITE" id="PS50262">
    <property type="entry name" value="G_PROTEIN_RECEP_F1_2"/>
    <property type="match status" value="1"/>
</dbReference>
<dbReference type="Proteomes" id="UP001557470">
    <property type="component" value="Unassembled WGS sequence"/>
</dbReference>
<evidence type="ECO:0000313" key="10">
    <source>
        <dbReference type="EMBL" id="KAL1023017.1"/>
    </source>
</evidence>
<feature type="transmembrane region" description="Helical" evidence="8">
    <location>
        <begin position="237"/>
        <end position="260"/>
    </location>
</feature>
<gene>
    <name evidence="10" type="ORF">UPYG_G00035430</name>
</gene>
<dbReference type="SUPFAM" id="SSF81321">
    <property type="entry name" value="Family A G protein-coupled receptor-like"/>
    <property type="match status" value="1"/>
</dbReference>
<keyword evidence="5 8" id="KW-0472">Membrane</keyword>
<accession>A0ABD0YCR5</accession>
<dbReference type="FunFam" id="1.20.1070.10:FF:001030">
    <property type="entry name" value="Relaxin family peptide receptor 3"/>
    <property type="match status" value="1"/>
</dbReference>
<sequence>MPQNNSAQTLAPEVCEQVLGDNAGLEYGGSTGNLSLHCWLHFLSKESILELQGDGSSLTVRVIIALVYSIVCALGLVGNILALYLLHSRHSQKQSSINCFVMGLAVTDLQFVLTLPFWAVDTALDFRWPFGKVMCKIISSVTIMNMYASVFFLTAMSVARYYAVTSALKMHSRRAAVASAKWISLGIWVVSLLVTLPHAVYSTSAQLYDEELCLVRFPESGSWDPQLLLGLYQLQKVILGFVSPLVVITVCYLLLLRFVLSRPISGEAGSYRSEDRHKRCSKVTKSVAILVLSFFLCWLPNQALTLWSALIKFDLVHFSNAYYNVQNYTFPLTVCLAHTNSCLNPVLYCLIRQEYRAGLKELLLRATPSFMSLANLRRHKTKVADAPHVIVLVQMDV</sequence>
<evidence type="ECO:0000256" key="8">
    <source>
        <dbReference type="SAM" id="Phobius"/>
    </source>
</evidence>
<name>A0ABD0YCR5_UMBPY</name>
<keyword evidence="4" id="KW-0297">G-protein coupled receptor</keyword>
<dbReference type="InterPro" id="IPR000276">
    <property type="entry name" value="GPCR_Rhodpsn"/>
</dbReference>
<dbReference type="Pfam" id="PF00001">
    <property type="entry name" value="7tm_1"/>
    <property type="match status" value="1"/>
</dbReference>
<dbReference type="GO" id="GO:0016020">
    <property type="term" value="C:membrane"/>
    <property type="evidence" value="ECO:0007669"/>
    <property type="project" value="UniProtKB-SubCell"/>
</dbReference>
<protein>
    <recommendedName>
        <fullName evidence="9">G-protein coupled receptors family 1 profile domain-containing protein</fullName>
    </recommendedName>
</protein>
<evidence type="ECO:0000259" key="9">
    <source>
        <dbReference type="PROSITE" id="PS50262"/>
    </source>
</evidence>
<keyword evidence="7" id="KW-0807">Transducer</keyword>
<evidence type="ECO:0000256" key="4">
    <source>
        <dbReference type="ARBA" id="ARBA00023040"/>
    </source>
</evidence>
<evidence type="ECO:0000256" key="1">
    <source>
        <dbReference type="ARBA" id="ARBA00004370"/>
    </source>
</evidence>
<feature type="transmembrane region" description="Helical" evidence="8">
    <location>
        <begin position="330"/>
        <end position="351"/>
    </location>
</feature>
<keyword evidence="3 8" id="KW-1133">Transmembrane helix</keyword>
<keyword evidence="6" id="KW-0675">Receptor</keyword>
<proteinExistence type="predicted"/>
<evidence type="ECO:0000256" key="7">
    <source>
        <dbReference type="ARBA" id="ARBA00023224"/>
    </source>
</evidence>
<dbReference type="AlphaFoldDB" id="A0ABD0YCR5"/>
<feature type="transmembrane region" description="Helical" evidence="8">
    <location>
        <begin position="62"/>
        <end position="85"/>
    </location>
</feature>
<comment type="caution">
    <text evidence="10">The sequence shown here is derived from an EMBL/GenBank/DDBJ whole genome shotgun (WGS) entry which is preliminary data.</text>
</comment>
<comment type="subcellular location">
    <subcellularLocation>
        <location evidence="1">Membrane</location>
    </subcellularLocation>
</comment>
<evidence type="ECO:0000256" key="3">
    <source>
        <dbReference type="ARBA" id="ARBA00022989"/>
    </source>
</evidence>
<feature type="transmembrane region" description="Helical" evidence="8">
    <location>
        <begin position="97"/>
        <end position="117"/>
    </location>
</feature>
<keyword evidence="11" id="KW-1185">Reference proteome</keyword>
<dbReference type="Gene3D" id="1.20.1070.10">
    <property type="entry name" value="Rhodopsin 7-helix transmembrane proteins"/>
    <property type="match status" value="1"/>
</dbReference>
<evidence type="ECO:0000256" key="5">
    <source>
        <dbReference type="ARBA" id="ARBA00023136"/>
    </source>
</evidence>
<dbReference type="InterPro" id="IPR050119">
    <property type="entry name" value="CCR1-9-like"/>
</dbReference>
<dbReference type="EMBL" id="JAGEUA010000001">
    <property type="protein sequence ID" value="KAL1023017.1"/>
    <property type="molecule type" value="Genomic_DNA"/>
</dbReference>
<feature type="transmembrane region" description="Helical" evidence="8">
    <location>
        <begin position="137"/>
        <end position="162"/>
    </location>
</feature>
<reference evidence="10 11" key="1">
    <citation type="submission" date="2024-06" db="EMBL/GenBank/DDBJ databases">
        <authorList>
            <person name="Pan Q."/>
            <person name="Wen M."/>
            <person name="Jouanno E."/>
            <person name="Zahm M."/>
            <person name="Klopp C."/>
            <person name="Cabau C."/>
            <person name="Louis A."/>
            <person name="Berthelot C."/>
            <person name="Parey E."/>
            <person name="Roest Crollius H."/>
            <person name="Montfort J."/>
            <person name="Robinson-Rechavi M."/>
            <person name="Bouchez O."/>
            <person name="Lampietro C."/>
            <person name="Lopez Roques C."/>
            <person name="Donnadieu C."/>
            <person name="Postlethwait J."/>
            <person name="Bobe J."/>
            <person name="Verreycken H."/>
            <person name="Guiguen Y."/>
        </authorList>
    </citation>
    <scope>NUCLEOTIDE SEQUENCE [LARGE SCALE GENOMIC DNA]</scope>
    <source>
        <strain evidence="10">Up_M1</strain>
        <tissue evidence="10">Testis</tissue>
    </source>
</reference>
<feature type="transmembrane region" description="Helical" evidence="8">
    <location>
        <begin position="287"/>
        <end position="310"/>
    </location>
</feature>
<organism evidence="10 11">
    <name type="scientific">Umbra pygmaea</name>
    <name type="common">Eastern mudminnow</name>
    <dbReference type="NCBI Taxonomy" id="75934"/>
    <lineage>
        <taxon>Eukaryota</taxon>
        <taxon>Metazoa</taxon>
        <taxon>Chordata</taxon>
        <taxon>Craniata</taxon>
        <taxon>Vertebrata</taxon>
        <taxon>Euteleostomi</taxon>
        <taxon>Actinopterygii</taxon>
        <taxon>Neopterygii</taxon>
        <taxon>Teleostei</taxon>
        <taxon>Protacanthopterygii</taxon>
        <taxon>Esociformes</taxon>
        <taxon>Umbridae</taxon>
        <taxon>Umbra</taxon>
    </lineage>
</organism>
<dbReference type="InterPro" id="IPR017452">
    <property type="entry name" value="GPCR_Rhodpsn_7TM"/>
</dbReference>